<evidence type="ECO:0000313" key="3">
    <source>
        <dbReference type="Proteomes" id="UP000244378"/>
    </source>
</evidence>
<keyword evidence="4" id="KW-1185">Reference proteome</keyword>
<dbReference type="Proteomes" id="UP000469927">
    <property type="component" value="Unassembled WGS sequence"/>
</dbReference>
<dbReference type="EMBL" id="MSAE01000008">
    <property type="protein sequence ID" value="PUX16332.1"/>
    <property type="molecule type" value="Genomic_DNA"/>
</dbReference>
<evidence type="ECO:0000313" key="4">
    <source>
        <dbReference type="Proteomes" id="UP000469927"/>
    </source>
</evidence>
<organism evidence="2 3">
    <name type="scientific">Cronobacter muytjensii</name>
    <dbReference type="NCBI Taxonomy" id="413501"/>
    <lineage>
        <taxon>Bacteria</taxon>
        <taxon>Pseudomonadati</taxon>
        <taxon>Pseudomonadota</taxon>
        <taxon>Gammaproteobacteria</taxon>
        <taxon>Enterobacterales</taxon>
        <taxon>Enterobacteriaceae</taxon>
        <taxon>Cronobacter</taxon>
    </lineage>
</organism>
<dbReference type="Proteomes" id="UP000244378">
    <property type="component" value="Unassembled WGS sequence"/>
</dbReference>
<name>A0A2T7AW71_9ENTR</name>
<dbReference type="OrthoDB" id="6562782at2"/>
<reference evidence="2 3" key="1">
    <citation type="submission" date="2016-12" db="EMBL/GenBank/DDBJ databases">
        <title>Analysis of the Molecular Diversity Among Cronobacter Species Isolated from Filth Flies Using a Pan Genomic DNA Microarray.</title>
        <authorList>
            <person name="Pava-Ripoll M."/>
            <person name="Tall B."/>
            <person name="Farber J."/>
            <person name="Fanning S."/>
            <person name="Lehner A."/>
            <person name="Stephan R."/>
            <person name="Pagotto F."/>
            <person name="Iverson C."/>
            <person name="Ziobro G."/>
            <person name="Miller A."/>
            <person name="Pearson R."/>
            <person name="Yan Q."/>
            <person name="Kim M."/>
            <person name="Jeong S."/>
            <person name="Park J."/>
            <person name="Jun S."/>
            <person name="Choi H."/>
            <person name="Chung T."/>
            <person name="Yoo Y."/>
            <person name="Park E."/>
            <person name="Hwang S."/>
            <person name="Lee B."/>
            <person name="Sathyamoorthy V."/>
            <person name="Carter L."/>
            <person name="Mammel M."/>
            <person name="Jackson S."/>
            <person name="Kothary M."/>
            <person name="Patel I."/>
            <person name="Grim C."/>
            <person name="Gopinath G."/>
            <person name="Gangiredla J."/>
            <person name="Chase H."/>
        </authorList>
    </citation>
    <scope>NUCLEOTIDE SEQUENCE [LARGE SCALE GENOMIC DNA]</scope>
    <source>
        <strain evidence="2 3">MOD1-Md1s</strain>
    </source>
</reference>
<evidence type="ECO:0000313" key="1">
    <source>
        <dbReference type="EMBL" id="KAB0886506.1"/>
    </source>
</evidence>
<proteinExistence type="predicted"/>
<gene>
    <name evidence="2" type="ORF">AUN14_06150</name>
    <name evidence="1" type="ORF">FZI19_00840</name>
</gene>
<sequence>MTRPAPLCSLRAPGSEVHFTNTSGNHMHPPTGCLAGGVKITVFFVTFRYNSPSRLRRHPSGKVFYA</sequence>
<accession>A0A2T7AW71</accession>
<dbReference type="AlphaFoldDB" id="A0A2T7AW71"/>
<reference evidence="1 4" key="2">
    <citation type="submission" date="2019-08" db="EMBL/GenBank/DDBJ databases">
        <title>Prevalence, distribution, and phylogeny of type two toxin-antitoxin genes possessed by Cronobacter species where C. sakazakii homologs follow sequence type lineages.</title>
        <authorList>
            <person name="Finkelstein S."/>
            <person name="Negrete F."/>
            <person name="Jang H."/>
            <person name="Gopinath G.R."/>
            <person name="Tall B.D."/>
        </authorList>
    </citation>
    <scope>NUCLEOTIDE SEQUENCE [LARGE SCALE GENOMIC DNA]</scope>
    <source>
        <strain evidence="1 4">MOD1_GK1257</strain>
    </source>
</reference>
<evidence type="ECO:0000313" key="2">
    <source>
        <dbReference type="EMBL" id="PUX16332.1"/>
    </source>
</evidence>
<dbReference type="EMBL" id="WAGD01000004">
    <property type="protein sequence ID" value="KAB0886506.1"/>
    <property type="molecule type" value="Genomic_DNA"/>
</dbReference>
<protein>
    <submittedName>
        <fullName evidence="2">Uncharacterized protein</fullName>
    </submittedName>
</protein>
<comment type="caution">
    <text evidence="2">The sequence shown here is derived from an EMBL/GenBank/DDBJ whole genome shotgun (WGS) entry which is preliminary data.</text>
</comment>